<accession>A0ABP6SH95</accession>
<feature type="transmembrane region" description="Helical" evidence="1">
    <location>
        <begin position="107"/>
        <end position="124"/>
    </location>
</feature>
<evidence type="ECO:0000259" key="2">
    <source>
        <dbReference type="Pfam" id="PF04892"/>
    </source>
</evidence>
<dbReference type="Pfam" id="PF04892">
    <property type="entry name" value="VanZ"/>
    <property type="match status" value="1"/>
</dbReference>
<feature type="transmembrane region" description="Helical" evidence="1">
    <location>
        <begin position="168"/>
        <end position="188"/>
    </location>
</feature>
<comment type="caution">
    <text evidence="3">The sequence shown here is derived from an EMBL/GenBank/DDBJ whole genome shotgun (WGS) entry which is preliminary data.</text>
</comment>
<keyword evidence="1" id="KW-0812">Transmembrane</keyword>
<gene>
    <name evidence="3" type="ORF">GCM10020367_50080</name>
</gene>
<organism evidence="3 4">
    <name type="scientific">Streptomyces sannanensis</name>
    <dbReference type="NCBI Taxonomy" id="285536"/>
    <lineage>
        <taxon>Bacteria</taxon>
        <taxon>Bacillati</taxon>
        <taxon>Actinomycetota</taxon>
        <taxon>Actinomycetes</taxon>
        <taxon>Kitasatosporales</taxon>
        <taxon>Streptomycetaceae</taxon>
        <taxon>Streptomyces</taxon>
    </lineage>
</organism>
<evidence type="ECO:0000256" key="1">
    <source>
        <dbReference type="SAM" id="Phobius"/>
    </source>
</evidence>
<keyword evidence="1" id="KW-1133">Transmembrane helix</keyword>
<evidence type="ECO:0000313" key="3">
    <source>
        <dbReference type="EMBL" id="GAA3376830.1"/>
    </source>
</evidence>
<feature type="transmembrane region" description="Helical" evidence="1">
    <location>
        <begin position="136"/>
        <end position="156"/>
    </location>
</feature>
<dbReference type="Proteomes" id="UP001499990">
    <property type="component" value="Unassembled WGS sequence"/>
</dbReference>
<dbReference type="EMBL" id="BAAAYL010000001">
    <property type="protein sequence ID" value="GAA3376830.1"/>
    <property type="molecule type" value="Genomic_DNA"/>
</dbReference>
<evidence type="ECO:0000313" key="4">
    <source>
        <dbReference type="Proteomes" id="UP001499990"/>
    </source>
</evidence>
<protein>
    <recommendedName>
        <fullName evidence="2">VanZ-like domain-containing protein</fullName>
    </recommendedName>
</protein>
<feature type="transmembrane region" description="Helical" evidence="1">
    <location>
        <begin position="12"/>
        <end position="31"/>
    </location>
</feature>
<feature type="transmembrane region" description="Helical" evidence="1">
    <location>
        <begin position="40"/>
        <end position="62"/>
    </location>
</feature>
<feature type="transmembrane region" description="Helical" evidence="1">
    <location>
        <begin position="82"/>
        <end position="100"/>
    </location>
</feature>
<proteinExistence type="predicted"/>
<dbReference type="InterPro" id="IPR006976">
    <property type="entry name" value="VanZ-like"/>
</dbReference>
<sequence length="467" mass="50138">MFSAIFQHHVGYLVACTLTALTLGGAAWALARRLGNTHGLWWSGLAFTVTGVLGVTFMGAGPASDVCVLNHQFAEPFHTTQGLWNLAMMVPVGTLALLAVRRPLPALVGVIALPLAIEFTQATVDGLGRVCDSSDAEMNIIGGLAGLAIAATVLTVRKSLLWQGGVKGALIASLALFLLGLGVARPMLAFTNVDGSGLSAADTDQKRAVEAAVREAFGDRYTIGQLYEQPCPDASCKDVIFHLHIREKGQSELFGNGSLSWPDKKHLNVLLEESDRPTGMGYPVKGAKAPTTAREAHEIAQAYARRQYPWARSATVQETDPVGEKASLGWMTNWRWTHNDVLMPRMLDVQIDRAGRVSHIDVTLGPTRADLPEVKLDARQAEEAVNKAVAAQLRANGSTDAEFQTKAVTVKADDLDGKWKPYWLVNVTSSHAGQTDDAQAPAPVETYRVNALTGQVYDAGRVPIKTS</sequence>
<keyword evidence="4" id="KW-1185">Reference proteome</keyword>
<keyword evidence="1" id="KW-0472">Membrane</keyword>
<feature type="domain" description="VanZ-like" evidence="2">
    <location>
        <begin position="80"/>
        <end position="151"/>
    </location>
</feature>
<reference evidence="4" key="1">
    <citation type="journal article" date="2019" name="Int. J. Syst. Evol. Microbiol.">
        <title>The Global Catalogue of Microorganisms (GCM) 10K type strain sequencing project: providing services to taxonomists for standard genome sequencing and annotation.</title>
        <authorList>
            <consortium name="The Broad Institute Genomics Platform"/>
            <consortium name="The Broad Institute Genome Sequencing Center for Infectious Disease"/>
            <person name="Wu L."/>
            <person name="Ma J."/>
        </authorList>
    </citation>
    <scope>NUCLEOTIDE SEQUENCE [LARGE SCALE GENOMIC DNA]</scope>
    <source>
        <strain evidence="4">JCM 9651</strain>
    </source>
</reference>
<name>A0ABP6SH95_9ACTN</name>